<dbReference type="Pfam" id="PF02891">
    <property type="entry name" value="zf-MIZ"/>
    <property type="match status" value="1"/>
</dbReference>
<dbReference type="Ensembl" id="ENSPMGT00000022894.1">
    <property type="protein sequence ID" value="ENSPMGP00000021492.1"/>
    <property type="gene ID" value="ENSPMGG00000017405.1"/>
</dbReference>
<keyword evidence="6" id="KW-0832">Ubl conjugation</keyword>
<evidence type="ECO:0000256" key="2">
    <source>
        <dbReference type="ARBA" id="ARBA00022499"/>
    </source>
</evidence>
<evidence type="ECO:0000256" key="3">
    <source>
        <dbReference type="ARBA" id="ARBA00022723"/>
    </source>
</evidence>
<evidence type="ECO:0000256" key="5">
    <source>
        <dbReference type="ARBA" id="ARBA00022833"/>
    </source>
</evidence>
<sequence length="322" mass="35911">MNTNWPASVQVSVNATPLSIERGDNKTSHKPLYLKQVCQPGRNTVQITVTACCCSHLFVLQLVHRPSVRSVLQGLMKKRLLPAEHCIAKIKRNFTSGTIPGTPGLNGEDGVEQTAIKVSLKCPITFRRIQLPARGHDCRHIQCFDLESYLQLNCERGTWRCPVCNKTALLEGLEVDQYMLGILVYIQNSDYEEITIDPVCGWRPVPVKPDLHIKEEPDGPVLKRCRTVSPSLMVLPNVMEMIAALGPASSPYQTLTAGGRSTPDFNRPLRSVLSYTLRHILFVSQIKFLPELTNPDELLSYLGPPDLPNNSSDDLLSLFENN</sequence>
<reference evidence="10" key="1">
    <citation type="submission" date="2025-08" db="UniProtKB">
        <authorList>
            <consortium name="Ensembl"/>
        </authorList>
    </citation>
    <scope>IDENTIFICATION</scope>
</reference>
<evidence type="ECO:0000256" key="7">
    <source>
        <dbReference type="ARBA" id="ARBA00023242"/>
    </source>
</evidence>
<keyword evidence="7" id="KW-0539">Nucleus</keyword>
<keyword evidence="4 8" id="KW-0863">Zinc-finger</keyword>
<organism evidence="10 11">
    <name type="scientific">Periophthalmus magnuspinnatus</name>
    <dbReference type="NCBI Taxonomy" id="409849"/>
    <lineage>
        <taxon>Eukaryota</taxon>
        <taxon>Metazoa</taxon>
        <taxon>Chordata</taxon>
        <taxon>Craniata</taxon>
        <taxon>Vertebrata</taxon>
        <taxon>Euteleostomi</taxon>
        <taxon>Actinopterygii</taxon>
        <taxon>Neopterygii</taxon>
        <taxon>Teleostei</taxon>
        <taxon>Neoteleostei</taxon>
        <taxon>Acanthomorphata</taxon>
        <taxon>Gobiaria</taxon>
        <taxon>Gobiiformes</taxon>
        <taxon>Gobioidei</taxon>
        <taxon>Gobiidae</taxon>
        <taxon>Oxudercinae</taxon>
        <taxon>Periophthalmus</taxon>
    </lineage>
</organism>
<protein>
    <recommendedName>
        <fullName evidence="9">SP-RING-type domain-containing protein</fullName>
    </recommendedName>
</protein>
<dbReference type="Gene3D" id="3.30.40.10">
    <property type="entry name" value="Zinc/RING finger domain, C3HC4 (zinc finger)"/>
    <property type="match status" value="1"/>
</dbReference>
<dbReference type="STRING" id="409849.ENSPMGP00000021492"/>
<dbReference type="GO" id="GO:0016925">
    <property type="term" value="P:protein sumoylation"/>
    <property type="evidence" value="ECO:0007669"/>
    <property type="project" value="TreeGrafter"/>
</dbReference>
<feature type="domain" description="SP-RING-type" evidence="9">
    <location>
        <begin position="107"/>
        <end position="193"/>
    </location>
</feature>
<dbReference type="AlphaFoldDB" id="A0A3B4AWB2"/>
<evidence type="ECO:0000313" key="11">
    <source>
        <dbReference type="Proteomes" id="UP000261520"/>
    </source>
</evidence>
<dbReference type="GO" id="GO:0008270">
    <property type="term" value="F:zinc ion binding"/>
    <property type="evidence" value="ECO:0007669"/>
    <property type="project" value="UniProtKB-KW"/>
</dbReference>
<keyword evidence="5" id="KW-0862">Zinc</keyword>
<dbReference type="PANTHER" id="PTHR10782:SF38">
    <property type="entry name" value="ZINC FINGER MIZ DOMAIN-CONTAINING PROTEIN 2"/>
    <property type="match status" value="1"/>
</dbReference>
<dbReference type="InterPro" id="IPR057847">
    <property type="entry name" value="ZMIZ1/ZMIZ2_GBD-like"/>
</dbReference>
<evidence type="ECO:0000313" key="10">
    <source>
        <dbReference type="Ensembl" id="ENSPMGP00000021492.1"/>
    </source>
</evidence>
<name>A0A3B4AWB2_9GOBI</name>
<evidence type="ECO:0000256" key="1">
    <source>
        <dbReference type="ARBA" id="ARBA00004123"/>
    </source>
</evidence>
<dbReference type="GO" id="GO:0005634">
    <property type="term" value="C:nucleus"/>
    <property type="evidence" value="ECO:0007669"/>
    <property type="project" value="UniProtKB-SubCell"/>
</dbReference>
<keyword evidence="2" id="KW-1017">Isopeptide bond</keyword>
<keyword evidence="3" id="KW-0479">Metal-binding</keyword>
<evidence type="ECO:0000256" key="8">
    <source>
        <dbReference type="PROSITE-ProRule" id="PRU00452"/>
    </source>
</evidence>
<proteinExistence type="predicted"/>
<comment type="subcellular location">
    <subcellularLocation>
        <location evidence="1">Nucleus</location>
    </subcellularLocation>
</comment>
<dbReference type="GO" id="GO:0045944">
    <property type="term" value="P:positive regulation of transcription by RNA polymerase II"/>
    <property type="evidence" value="ECO:0007669"/>
    <property type="project" value="UniProtKB-ARBA"/>
</dbReference>
<dbReference type="GO" id="GO:0003712">
    <property type="term" value="F:transcription coregulator activity"/>
    <property type="evidence" value="ECO:0007669"/>
    <property type="project" value="TreeGrafter"/>
</dbReference>
<dbReference type="Proteomes" id="UP000261520">
    <property type="component" value="Unplaced"/>
</dbReference>
<evidence type="ECO:0000256" key="4">
    <source>
        <dbReference type="ARBA" id="ARBA00022771"/>
    </source>
</evidence>
<dbReference type="PANTHER" id="PTHR10782">
    <property type="entry name" value="ZINC FINGER MIZ DOMAIN-CONTAINING PROTEIN"/>
    <property type="match status" value="1"/>
</dbReference>
<dbReference type="GO" id="GO:0000785">
    <property type="term" value="C:chromatin"/>
    <property type="evidence" value="ECO:0007669"/>
    <property type="project" value="TreeGrafter"/>
</dbReference>
<dbReference type="InterPro" id="IPR004181">
    <property type="entry name" value="Znf_MIZ"/>
</dbReference>
<evidence type="ECO:0000256" key="6">
    <source>
        <dbReference type="ARBA" id="ARBA00022843"/>
    </source>
</evidence>
<accession>A0A3B4AWB2</accession>
<dbReference type="PROSITE" id="PS51044">
    <property type="entry name" value="ZF_SP_RING"/>
    <property type="match status" value="1"/>
</dbReference>
<keyword evidence="11" id="KW-1185">Reference proteome</keyword>
<reference evidence="10" key="2">
    <citation type="submission" date="2025-09" db="UniProtKB">
        <authorList>
            <consortium name="Ensembl"/>
        </authorList>
    </citation>
    <scope>IDENTIFICATION</scope>
</reference>
<dbReference type="InterPro" id="IPR013083">
    <property type="entry name" value="Znf_RING/FYVE/PHD"/>
</dbReference>
<dbReference type="GO" id="GO:0061665">
    <property type="term" value="F:SUMO ligase activity"/>
    <property type="evidence" value="ECO:0007669"/>
    <property type="project" value="TreeGrafter"/>
</dbReference>
<dbReference type="Pfam" id="PF25527">
    <property type="entry name" value="GBD-like_ZMIZ1_ZMIZ2"/>
    <property type="match status" value="1"/>
</dbReference>
<evidence type="ECO:0000259" key="9">
    <source>
        <dbReference type="PROSITE" id="PS51044"/>
    </source>
</evidence>
<dbReference type="FunFam" id="3.30.40.10:FF:000012">
    <property type="entry name" value="Zinc finger MIZ domain-containing protein 2"/>
    <property type="match status" value="1"/>
</dbReference>